<keyword evidence="4" id="KW-1185">Reference proteome</keyword>
<accession>A0ABQ8BE63</accession>
<comment type="caution">
    <text evidence="3">The sequence shown here is derived from an EMBL/GenBank/DDBJ whole genome shotgun (WGS) entry which is preliminary data.</text>
</comment>
<organism evidence="3 4">
    <name type="scientific">Brassica napus</name>
    <name type="common">Rape</name>
    <dbReference type="NCBI Taxonomy" id="3708"/>
    <lineage>
        <taxon>Eukaryota</taxon>
        <taxon>Viridiplantae</taxon>
        <taxon>Streptophyta</taxon>
        <taxon>Embryophyta</taxon>
        <taxon>Tracheophyta</taxon>
        <taxon>Spermatophyta</taxon>
        <taxon>Magnoliopsida</taxon>
        <taxon>eudicotyledons</taxon>
        <taxon>Gunneridae</taxon>
        <taxon>Pentapetalae</taxon>
        <taxon>rosids</taxon>
        <taxon>malvids</taxon>
        <taxon>Brassicales</taxon>
        <taxon>Brassicaceae</taxon>
        <taxon>Brassiceae</taxon>
        <taxon>Brassica</taxon>
    </lineage>
</organism>
<feature type="region of interest" description="Disordered" evidence="1">
    <location>
        <begin position="180"/>
        <end position="199"/>
    </location>
</feature>
<name>A0ABQ8BE63_BRANA</name>
<dbReference type="EMBL" id="JAGKQM010000011">
    <property type="protein sequence ID" value="KAH0902524.1"/>
    <property type="molecule type" value="Genomic_DNA"/>
</dbReference>
<feature type="compositionally biased region" description="Polar residues" evidence="1">
    <location>
        <begin position="233"/>
        <end position="242"/>
    </location>
</feature>
<feature type="region of interest" description="Disordered" evidence="1">
    <location>
        <begin position="218"/>
        <end position="258"/>
    </location>
</feature>
<protein>
    <submittedName>
        <fullName evidence="3">Uncharacterized protein</fullName>
    </submittedName>
</protein>
<evidence type="ECO:0000313" key="4">
    <source>
        <dbReference type="Proteomes" id="UP000824890"/>
    </source>
</evidence>
<gene>
    <name evidence="2" type="ORF">HID58_042027</name>
    <name evidence="3" type="ORF">HID58_042029</name>
</gene>
<evidence type="ECO:0000313" key="3">
    <source>
        <dbReference type="EMBL" id="KAH0902526.1"/>
    </source>
</evidence>
<evidence type="ECO:0000256" key="1">
    <source>
        <dbReference type="SAM" id="MobiDB-lite"/>
    </source>
</evidence>
<reference evidence="3 4" key="1">
    <citation type="submission" date="2021-05" db="EMBL/GenBank/DDBJ databases">
        <title>Genome Assembly of Synthetic Allotetraploid Brassica napus Reveals Homoeologous Exchanges between Subgenomes.</title>
        <authorList>
            <person name="Davis J.T."/>
        </authorList>
    </citation>
    <scope>NUCLEOTIDE SEQUENCE [LARGE SCALE GENOMIC DNA]</scope>
    <source>
        <strain evidence="4">cv. Da-Ae</strain>
        <tissue evidence="3">Seedling</tissue>
    </source>
</reference>
<dbReference type="EMBL" id="JAGKQM010000011">
    <property type="protein sequence ID" value="KAH0902526.1"/>
    <property type="molecule type" value="Genomic_DNA"/>
</dbReference>
<proteinExistence type="predicted"/>
<evidence type="ECO:0000313" key="2">
    <source>
        <dbReference type="EMBL" id="KAH0902524.1"/>
    </source>
</evidence>
<dbReference type="Proteomes" id="UP000824890">
    <property type="component" value="Unassembled WGS sequence"/>
</dbReference>
<sequence>MISRRWNPGIRGFYEGSISHSVVNLRWLGLGKWYLGKTQRFGISSIWILISILFKTESNPYRGAHEEAREEGEIRNAEERVVTMPSQKFQEELAKTQADGTEAIFDPIEAEQGLVTVQGMMENQWELDDEDVMDMDEIKAHLLENRIDMDAEDFMENFSEGEAEEVIKEGNGKEEEKVASVEEEQGQIGGGAGKKQGLRKRLFKPALSTVGSSKMRVFNALASPRKRAGAKTGTRQGDTSKQTEMKGPLNPKSGQQKP</sequence>